<protein>
    <submittedName>
        <fullName evidence="2">Uncharacterized protein</fullName>
    </submittedName>
</protein>
<dbReference type="AlphaFoldDB" id="A0A5C3KBN7"/>
<evidence type="ECO:0000313" key="2">
    <source>
        <dbReference type="EMBL" id="TFK17371.1"/>
    </source>
</evidence>
<feature type="compositionally biased region" description="Polar residues" evidence="1">
    <location>
        <begin position="103"/>
        <end position="119"/>
    </location>
</feature>
<feature type="region of interest" description="Disordered" evidence="1">
    <location>
        <begin position="103"/>
        <end position="141"/>
    </location>
</feature>
<keyword evidence="3" id="KW-1185">Reference proteome</keyword>
<proteinExistence type="predicted"/>
<organism evidence="2 3">
    <name type="scientific">Coprinopsis marcescibilis</name>
    <name type="common">Agaric fungus</name>
    <name type="synonym">Psathyrella marcescibilis</name>
    <dbReference type="NCBI Taxonomy" id="230819"/>
    <lineage>
        <taxon>Eukaryota</taxon>
        <taxon>Fungi</taxon>
        <taxon>Dikarya</taxon>
        <taxon>Basidiomycota</taxon>
        <taxon>Agaricomycotina</taxon>
        <taxon>Agaricomycetes</taxon>
        <taxon>Agaricomycetidae</taxon>
        <taxon>Agaricales</taxon>
        <taxon>Agaricineae</taxon>
        <taxon>Psathyrellaceae</taxon>
        <taxon>Coprinopsis</taxon>
    </lineage>
</organism>
<gene>
    <name evidence="2" type="ORF">FA15DRAFT_628839</name>
</gene>
<feature type="region of interest" description="Disordered" evidence="1">
    <location>
        <begin position="27"/>
        <end position="47"/>
    </location>
</feature>
<name>A0A5C3KBN7_COPMA</name>
<feature type="non-terminal residue" evidence="2">
    <location>
        <position position="230"/>
    </location>
</feature>
<sequence length="230" mass="26047">MEQITPSVICPVWSRQTFASICQATTPTPHKRQNARGTHLRSRPSRPIRRSRIRLRLCCLLGTSSIRRTSQNLSSIPAGSINTISQTPSKILSQQTFLDPQTPAHQNETAWQGHSSCQARSVFRPTFPPPEPPPDQQRPIHTQPLCLQNSFWPTKPHQVPFHRPMQPDLDIPRLSEIHRTLIQDWGHNRATPGWHPPGCGQGNGTVVFGRFPQILALTRRLRSLIRCEPT</sequence>
<reference evidence="2 3" key="1">
    <citation type="journal article" date="2019" name="Nat. Ecol. Evol.">
        <title>Megaphylogeny resolves global patterns of mushroom evolution.</title>
        <authorList>
            <person name="Varga T."/>
            <person name="Krizsan K."/>
            <person name="Foldi C."/>
            <person name="Dima B."/>
            <person name="Sanchez-Garcia M."/>
            <person name="Sanchez-Ramirez S."/>
            <person name="Szollosi G.J."/>
            <person name="Szarkandi J.G."/>
            <person name="Papp V."/>
            <person name="Albert L."/>
            <person name="Andreopoulos W."/>
            <person name="Angelini C."/>
            <person name="Antonin V."/>
            <person name="Barry K.W."/>
            <person name="Bougher N.L."/>
            <person name="Buchanan P."/>
            <person name="Buyck B."/>
            <person name="Bense V."/>
            <person name="Catcheside P."/>
            <person name="Chovatia M."/>
            <person name="Cooper J."/>
            <person name="Damon W."/>
            <person name="Desjardin D."/>
            <person name="Finy P."/>
            <person name="Geml J."/>
            <person name="Haridas S."/>
            <person name="Hughes K."/>
            <person name="Justo A."/>
            <person name="Karasinski D."/>
            <person name="Kautmanova I."/>
            <person name="Kiss B."/>
            <person name="Kocsube S."/>
            <person name="Kotiranta H."/>
            <person name="LaButti K.M."/>
            <person name="Lechner B.E."/>
            <person name="Liimatainen K."/>
            <person name="Lipzen A."/>
            <person name="Lukacs Z."/>
            <person name="Mihaltcheva S."/>
            <person name="Morgado L.N."/>
            <person name="Niskanen T."/>
            <person name="Noordeloos M.E."/>
            <person name="Ohm R.A."/>
            <person name="Ortiz-Santana B."/>
            <person name="Ovrebo C."/>
            <person name="Racz N."/>
            <person name="Riley R."/>
            <person name="Savchenko A."/>
            <person name="Shiryaev A."/>
            <person name="Soop K."/>
            <person name="Spirin V."/>
            <person name="Szebenyi C."/>
            <person name="Tomsovsky M."/>
            <person name="Tulloss R.E."/>
            <person name="Uehling J."/>
            <person name="Grigoriev I.V."/>
            <person name="Vagvolgyi C."/>
            <person name="Papp T."/>
            <person name="Martin F.M."/>
            <person name="Miettinen O."/>
            <person name="Hibbett D.S."/>
            <person name="Nagy L.G."/>
        </authorList>
    </citation>
    <scope>NUCLEOTIDE SEQUENCE [LARGE SCALE GENOMIC DNA]</scope>
    <source>
        <strain evidence="2 3">CBS 121175</strain>
    </source>
</reference>
<dbReference type="EMBL" id="ML210521">
    <property type="protein sequence ID" value="TFK17371.1"/>
    <property type="molecule type" value="Genomic_DNA"/>
</dbReference>
<accession>A0A5C3KBN7</accession>
<dbReference type="Proteomes" id="UP000307440">
    <property type="component" value="Unassembled WGS sequence"/>
</dbReference>
<evidence type="ECO:0000313" key="3">
    <source>
        <dbReference type="Proteomes" id="UP000307440"/>
    </source>
</evidence>
<feature type="compositionally biased region" description="Pro residues" evidence="1">
    <location>
        <begin position="126"/>
        <end position="136"/>
    </location>
</feature>
<evidence type="ECO:0000256" key="1">
    <source>
        <dbReference type="SAM" id="MobiDB-lite"/>
    </source>
</evidence>
<feature type="compositionally biased region" description="Basic residues" evidence="1">
    <location>
        <begin position="29"/>
        <end position="47"/>
    </location>
</feature>